<evidence type="ECO:0000313" key="4">
    <source>
        <dbReference type="Proteomes" id="UP000054279"/>
    </source>
</evidence>
<protein>
    <recommendedName>
        <fullName evidence="2">DUF6535 domain-containing protein</fullName>
    </recommendedName>
</protein>
<dbReference type="EMBL" id="KN838209">
    <property type="protein sequence ID" value="KIJ22466.1"/>
    <property type="molecule type" value="Genomic_DNA"/>
</dbReference>
<reference evidence="3 4" key="1">
    <citation type="submission" date="2014-06" db="EMBL/GenBank/DDBJ databases">
        <title>Evolutionary Origins and Diversification of the Mycorrhizal Mutualists.</title>
        <authorList>
            <consortium name="DOE Joint Genome Institute"/>
            <consortium name="Mycorrhizal Genomics Consortium"/>
            <person name="Kohler A."/>
            <person name="Kuo A."/>
            <person name="Nagy L.G."/>
            <person name="Floudas D."/>
            <person name="Copeland A."/>
            <person name="Barry K.W."/>
            <person name="Cichocki N."/>
            <person name="Veneault-Fourrey C."/>
            <person name="LaButti K."/>
            <person name="Lindquist E.A."/>
            <person name="Lipzen A."/>
            <person name="Lundell T."/>
            <person name="Morin E."/>
            <person name="Murat C."/>
            <person name="Riley R."/>
            <person name="Ohm R."/>
            <person name="Sun H."/>
            <person name="Tunlid A."/>
            <person name="Henrissat B."/>
            <person name="Grigoriev I.V."/>
            <person name="Hibbett D.S."/>
            <person name="Martin F."/>
        </authorList>
    </citation>
    <scope>NUCLEOTIDE SEQUENCE [LARGE SCALE GENOMIC DNA]</scope>
    <source>
        <strain evidence="3 4">SS14</strain>
    </source>
</reference>
<dbReference type="AlphaFoldDB" id="A0A0C9UAE1"/>
<evidence type="ECO:0000313" key="3">
    <source>
        <dbReference type="EMBL" id="KIJ22466.1"/>
    </source>
</evidence>
<dbReference type="Proteomes" id="UP000054279">
    <property type="component" value="Unassembled WGS sequence"/>
</dbReference>
<dbReference type="InterPro" id="IPR045338">
    <property type="entry name" value="DUF6535"/>
</dbReference>
<keyword evidence="4" id="KW-1185">Reference proteome</keyword>
<sequence>MSIMMDEDRLIVSEVEEVYTHVHTLHLALVESVNKQSQAKDSYTEGTESLGELELDELREWLSHLEELERDLDRKQKKARKVEEMFGSMHERRSTGDLVTSIAWTPIQSPTSLSPNQDWIQELLESVSKSKEVLDDIANILHSSKSFPAEHTDKRNLFWSAYDHLSKETDEEFIERYNGDLDVQLIFAGLFSAVCSTFIVDLKSDLEP</sequence>
<dbReference type="Pfam" id="PF20153">
    <property type="entry name" value="DUF6535"/>
    <property type="match status" value="1"/>
</dbReference>
<accession>A0A0C9UAE1</accession>
<keyword evidence="1" id="KW-0175">Coiled coil</keyword>
<dbReference type="HOGENOM" id="CLU_1321637_0_0_1"/>
<name>A0A0C9UAE1_SPHS4</name>
<evidence type="ECO:0000259" key="2">
    <source>
        <dbReference type="Pfam" id="PF20153"/>
    </source>
</evidence>
<gene>
    <name evidence="3" type="ORF">M422DRAFT_277093</name>
</gene>
<feature type="coiled-coil region" evidence="1">
    <location>
        <begin position="58"/>
        <end position="85"/>
    </location>
</feature>
<organism evidence="3 4">
    <name type="scientific">Sphaerobolus stellatus (strain SS14)</name>
    <dbReference type="NCBI Taxonomy" id="990650"/>
    <lineage>
        <taxon>Eukaryota</taxon>
        <taxon>Fungi</taxon>
        <taxon>Dikarya</taxon>
        <taxon>Basidiomycota</taxon>
        <taxon>Agaricomycotina</taxon>
        <taxon>Agaricomycetes</taxon>
        <taxon>Phallomycetidae</taxon>
        <taxon>Geastrales</taxon>
        <taxon>Sphaerobolaceae</taxon>
        <taxon>Sphaerobolus</taxon>
    </lineage>
</organism>
<feature type="domain" description="DUF6535" evidence="2">
    <location>
        <begin position="159"/>
        <end position="208"/>
    </location>
</feature>
<proteinExistence type="predicted"/>
<evidence type="ECO:0000256" key="1">
    <source>
        <dbReference type="SAM" id="Coils"/>
    </source>
</evidence>